<protein>
    <submittedName>
        <fullName evidence="2">Uncharacterized protein</fullName>
    </submittedName>
</protein>
<accession>A0A2A4T111</accession>
<keyword evidence="1" id="KW-1133">Transmembrane helix</keyword>
<dbReference type="EMBL" id="NVSR01000075">
    <property type="protein sequence ID" value="PCI27094.1"/>
    <property type="molecule type" value="Genomic_DNA"/>
</dbReference>
<evidence type="ECO:0000313" key="2">
    <source>
        <dbReference type="EMBL" id="PCI27094.1"/>
    </source>
</evidence>
<name>A0A2A4T111_9DELT</name>
<keyword evidence="1" id="KW-0812">Transmembrane</keyword>
<sequence>MKKLISVLGIITVLVFYFAYYFYNGYSGTFNLIAVSWGDGKYGKAFYGVYVYAVPFEDKISVKSTIHIGRGTPFVGYQYDLGEIGISNSMEEAVKQWGKITWSDEGVLIGKGQNHELFITKEKIESHR</sequence>
<evidence type="ECO:0000313" key="3">
    <source>
        <dbReference type="Proteomes" id="UP000218113"/>
    </source>
</evidence>
<evidence type="ECO:0000256" key="1">
    <source>
        <dbReference type="SAM" id="Phobius"/>
    </source>
</evidence>
<dbReference type="Proteomes" id="UP000218113">
    <property type="component" value="Unassembled WGS sequence"/>
</dbReference>
<dbReference type="AlphaFoldDB" id="A0A2A4T111"/>
<organism evidence="2 3">
    <name type="scientific">SAR324 cluster bacterium</name>
    <dbReference type="NCBI Taxonomy" id="2024889"/>
    <lineage>
        <taxon>Bacteria</taxon>
        <taxon>Deltaproteobacteria</taxon>
        <taxon>SAR324 cluster</taxon>
    </lineage>
</organism>
<keyword evidence="1" id="KW-0472">Membrane</keyword>
<comment type="caution">
    <text evidence="2">The sequence shown here is derived from an EMBL/GenBank/DDBJ whole genome shotgun (WGS) entry which is preliminary data.</text>
</comment>
<proteinExistence type="predicted"/>
<gene>
    <name evidence="2" type="ORF">COB67_09400</name>
</gene>
<reference evidence="3" key="1">
    <citation type="submission" date="2017-08" db="EMBL/GenBank/DDBJ databases">
        <title>A dynamic microbial community with high functional redundancy inhabits the cold, oxic subseafloor aquifer.</title>
        <authorList>
            <person name="Tully B.J."/>
            <person name="Wheat C.G."/>
            <person name="Glazer B.T."/>
            <person name="Huber J.A."/>
        </authorList>
    </citation>
    <scope>NUCLEOTIDE SEQUENCE [LARGE SCALE GENOMIC DNA]</scope>
</reference>
<feature type="transmembrane region" description="Helical" evidence="1">
    <location>
        <begin position="5"/>
        <end position="23"/>
    </location>
</feature>